<organism evidence="2 3">
    <name type="scientific">Rhodofomes roseus</name>
    <dbReference type="NCBI Taxonomy" id="34475"/>
    <lineage>
        <taxon>Eukaryota</taxon>
        <taxon>Fungi</taxon>
        <taxon>Dikarya</taxon>
        <taxon>Basidiomycota</taxon>
        <taxon>Agaricomycotina</taxon>
        <taxon>Agaricomycetes</taxon>
        <taxon>Polyporales</taxon>
        <taxon>Rhodofomes</taxon>
    </lineage>
</organism>
<gene>
    <name evidence="2" type="ORF">C8Q71DRAFT_719276</name>
</gene>
<feature type="region of interest" description="Disordered" evidence="1">
    <location>
        <begin position="156"/>
        <end position="183"/>
    </location>
</feature>
<dbReference type="GeneID" id="72002027"/>
<dbReference type="EMBL" id="JADCUA010000001">
    <property type="protein sequence ID" value="KAH9843495.1"/>
    <property type="molecule type" value="Genomic_DNA"/>
</dbReference>
<feature type="compositionally biased region" description="Polar residues" evidence="1">
    <location>
        <begin position="165"/>
        <end position="183"/>
    </location>
</feature>
<evidence type="ECO:0000313" key="2">
    <source>
        <dbReference type="EMBL" id="KAH9843495.1"/>
    </source>
</evidence>
<reference evidence="2 3" key="1">
    <citation type="journal article" date="2021" name="Environ. Microbiol.">
        <title>Gene family expansions and transcriptome signatures uncover fungal adaptations to wood decay.</title>
        <authorList>
            <person name="Hage H."/>
            <person name="Miyauchi S."/>
            <person name="Viragh M."/>
            <person name="Drula E."/>
            <person name="Min B."/>
            <person name="Chaduli D."/>
            <person name="Navarro D."/>
            <person name="Favel A."/>
            <person name="Norest M."/>
            <person name="Lesage-Meessen L."/>
            <person name="Balint B."/>
            <person name="Merenyi Z."/>
            <person name="de Eugenio L."/>
            <person name="Morin E."/>
            <person name="Martinez A.T."/>
            <person name="Baldrian P."/>
            <person name="Stursova M."/>
            <person name="Martinez M.J."/>
            <person name="Novotny C."/>
            <person name="Magnuson J.K."/>
            <person name="Spatafora J.W."/>
            <person name="Maurice S."/>
            <person name="Pangilinan J."/>
            <person name="Andreopoulos W."/>
            <person name="LaButti K."/>
            <person name="Hundley H."/>
            <person name="Na H."/>
            <person name="Kuo A."/>
            <person name="Barry K."/>
            <person name="Lipzen A."/>
            <person name="Henrissat B."/>
            <person name="Riley R."/>
            <person name="Ahrendt S."/>
            <person name="Nagy L.G."/>
            <person name="Grigoriev I.V."/>
            <person name="Martin F."/>
            <person name="Rosso M.N."/>
        </authorList>
    </citation>
    <scope>NUCLEOTIDE SEQUENCE [LARGE SCALE GENOMIC DNA]</scope>
    <source>
        <strain evidence="2 3">CIRM-BRFM 1785</strain>
    </source>
</reference>
<sequence>MWLWRLWPRWLKWLRWLQWLRYLALIRLVMWEIEVMIDGDPGLDTTTLHNMCPGTVQPFRCDTHTKFSNLCKSAQVYHVVHNWFNVLQEVLPNNLHGSRIFGECLESTAIGVTTFGFLGAMSAAKCAYLQRELQDSTILQAEGGTSMLAVATTIPPDSEEVNANPGPQMNMSGTGADANQATA</sequence>
<accession>A0ABQ8KW22</accession>
<name>A0ABQ8KW22_9APHY</name>
<evidence type="ECO:0000256" key="1">
    <source>
        <dbReference type="SAM" id="MobiDB-lite"/>
    </source>
</evidence>
<evidence type="ECO:0000313" key="3">
    <source>
        <dbReference type="Proteomes" id="UP000814176"/>
    </source>
</evidence>
<proteinExistence type="predicted"/>
<comment type="caution">
    <text evidence="2">The sequence shown here is derived from an EMBL/GenBank/DDBJ whole genome shotgun (WGS) entry which is preliminary data.</text>
</comment>
<protein>
    <submittedName>
        <fullName evidence="2">Uncharacterized protein</fullName>
    </submittedName>
</protein>
<keyword evidence="3" id="KW-1185">Reference proteome</keyword>
<dbReference type="RefSeq" id="XP_047784305.1">
    <property type="nucleotide sequence ID" value="XM_047921295.1"/>
</dbReference>
<dbReference type="Proteomes" id="UP000814176">
    <property type="component" value="Unassembled WGS sequence"/>
</dbReference>